<keyword evidence="4" id="KW-1185">Reference proteome</keyword>
<proteinExistence type="predicted"/>
<protein>
    <submittedName>
        <fullName evidence="3">Uncharacterized protein</fullName>
    </submittedName>
</protein>
<feature type="region of interest" description="Disordered" evidence="1">
    <location>
        <begin position="1"/>
        <end position="21"/>
    </location>
</feature>
<feature type="compositionally biased region" description="Basic and acidic residues" evidence="1">
    <location>
        <begin position="1"/>
        <end position="11"/>
    </location>
</feature>
<name>A0A8X6JHX5_TRICU</name>
<organism evidence="3 4">
    <name type="scientific">Trichonephila clavata</name>
    <name type="common">Joro spider</name>
    <name type="synonym">Nephila clavata</name>
    <dbReference type="NCBI Taxonomy" id="2740835"/>
    <lineage>
        <taxon>Eukaryota</taxon>
        <taxon>Metazoa</taxon>
        <taxon>Ecdysozoa</taxon>
        <taxon>Arthropoda</taxon>
        <taxon>Chelicerata</taxon>
        <taxon>Arachnida</taxon>
        <taxon>Araneae</taxon>
        <taxon>Araneomorphae</taxon>
        <taxon>Entelegynae</taxon>
        <taxon>Araneoidea</taxon>
        <taxon>Nephilidae</taxon>
        <taxon>Trichonephila</taxon>
    </lineage>
</organism>
<keyword evidence="2" id="KW-0812">Transmembrane</keyword>
<accession>A0A8X6JHX5</accession>
<feature type="transmembrane region" description="Helical" evidence="2">
    <location>
        <begin position="72"/>
        <end position="96"/>
    </location>
</feature>
<reference evidence="3" key="1">
    <citation type="submission" date="2020-07" db="EMBL/GenBank/DDBJ databases">
        <title>Multicomponent nature underlies the extraordinary mechanical properties of spider dragline silk.</title>
        <authorList>
            <person name="Kono N."/>
            <person name="Nakamura H."/>
            <person name="Mori M."/>
            <person name="Yoshida Y."/>
            <person name="Ohtoshi R."/>
            <person name="Malay A.D."/>
            <person name="Moran D.A.P."/>
            <person name="Tomita M."/>
            <person name="Numata K."/>
            <person name="Arakawa K."/>
        </authorList>
    </citation>
    <scope>NUCLEOTIDE SEQUENCE</scope>
</reference>
<gene>
    <name evidence="3" type="ORF">TNCT_699711</name>
</gene>
<dbReference type="Proteomes" id="UP000887116">
    <property type="component" value="Unassembled WGS sequence"/>
</dbReference>
<feature type="transmembrane region" description="Helical" evidence="2">
    <location>
        <begin position="34"/>
        <end position="52"/>
    </location>
</feature>
<comment type="caution">
    <text evidence="3">The sequence shown here is derived from an EMBL/GenBank/DDBJ whole genome shotgun (WGS) entry which is preliminary data.</text>
</comment>
<evidence type="ECO:0000256" key="2">
    <source>
        <dbReference type="SAM" id="Phobius"/>
    </source>
</evidence>
<keyword evidence="2" id="KW-0472">Membrane</keyword>
<dbReference type="AlphaFoldDB" id="A0A8X6JHX5"/>
<evidence type="ECO:0000313" key="3">
    <source>
        <dbReference type="EMBL" id="GFR07236.1"/>
    </source>
</evidence>
<evidence type="ECO:0000256" key="1">
    <source>
        <dbReference type="SAM" id="MobiDB-lite"/>
    </source>
</evidence>
<sequence length="113" mass="12876">MEGTNKKERGNRNVKSPASVAQRGLKLKSVGGEFFSLLIVFPLSYCGSDYIYDLWLLRIITRRTSLARNRVTNFRILISVSFPALAIPVFVFPILFKKLRASRSRRNESPLTV</sequence>
<evidence type="ECO:0000313" key="4">
    <source>
        <dbReference type="Proteomes" id="UP000887116"/>
    </source>
</evidence>
<dbReference type="EMBL" id="BMAO01026131">
    <property type="protein sequence ID" value="GFR07236.1"/>
    <property type="molecule type" value="Genomic_DNA"/>
</dbReference>
<keyword evidence="2" id="KW-1133">Transmembrane helix</keyword>